<feature type="binding site" evidence="3">
    <location>
        <position position="312"/>
    </location>
    <ligand>
        <name>Mg(2+)</name>
        <dbReference type="ChEBI" id="CHEBI:18420"/>
        <label>1</label>
    </ligand>
</feature>
<dbReference type="EMBL" id="LQPE01000120">
    <property type="protein sequence ID" value="ORW03342.1"/>
    <property type="molecule type" value="Genomic_DNA"/>
</dbReference>
<comment type="caution">
    <text evidence="4">The sequence shown here is derived from an EMBL/GenBank/DDBJ whole genome shotgun (WGS) entry which is preliminary data.</text>
</comment>
<dbReference type="RefSeq" id="WP_084047257.1">
    <property type="nucleotide sequence ID" value="NZ_LQPE01000120.1"/>
</dbReference>
<evidence type="ECO:0000313" key="4">
    <source>
        <dbReference type="EMBL" id="ORW03342.1"/>
    </source>
</evidence>
<sequence>MSVQLKHTQRQRITGRERFRGCLLGGAVGDALGAPVEFQSYEEILAQFGRAGITAYAPAYGGVGTITDDTQMTLFTAEGLLRYWVRGCMRGVSTHTGVTANAYLRWLRTQGEAPVHAIGVGEPFGEGEPGWLYQQHQLHSRRAPGNTCIAALREMRALGAVAVNDSKGCGGVMRVAPVGLFVSRLPDGGVQQAFDMAVELAALTHGHPTGSLSAGVMASIVYQLVGGTTLVDAVAKAKRILADYRDHDETLYALEAAEAAARDGRPGHDAVASLGQGWVADEALAIGIYCALVADSFSDGVILAVNHDGDTDSTGSIAGSLLGASLGVDAISAKWLRPLELGDVISEIADDLFDYPDWILAEDCPDEQTRRIWRKYPGY</sequence>
<dbReference type="GO" id="GO:0016787">
    <property type="term" value="F:hydrolase activity"/>
    <property type="evidence" value="ECO:0007669"/>
    <property type="project" value="UniProtKB-KW"/>
</dbReference>
<organism evidence="4 5">
    <name type="scientific">Mycobacterium kyorinense</name>
    <dbReference type="NCBI Taxonomy" id="487514"/>
    <lineage>
        <taxon>Bacteria</taxon>
        <taxon>Bacillati</taxon>
        <taxon>Actinomycetota</taxon>
        <taxon>Actinomycetes</taxon>
        <taxon>Mycobacteriales</taxon>
        <taxon>Mycobacteriaceae</taxon>
        <taxon>Mycobacterium</taxon>
    </lineage>
</organism>
<dbReference type="SUPFAM" id="SSF101478">
    <property type="entry name" value="ADP-ribosylglycohydrolase"/>
    <property type="match status" value="1"/>
</dbReference>
<keyword evidence="2 4" id="KW-0378">Hydrolase</keyword>
<evidence type="ECO:0000256" key="2">
    <source>
        <dbReference type="ARBA" id="ARBA00022801"/>
    </source>
</evidence>
<protein>
    <submittedName>
        <fullName evidence="4">ADP-ribosylglycohydrolase</fullName>
    </submittedName>
</protein>
<reference evidence="4 5" key="1">
    <citation type="submission" date="2016-01" db="EMBL/GenBank/DDBJ databases">
        <title>The new phylogeny of the genus Mycobacterium.</title>
        <authorList>
            <person name="Tarcisio F."/>
            <person name="Conor M."/>
            <person name="Antonella G."/>
            <person name="Elisabetta G."/>
            <person name="Giulia F.S."/>
            <person name="Sara T."/>
            <person name="Anna F."/>
            <person name="Clotilde B."/>
            <person name="Roberto B."/>
            <person name="Veronica D.S."/>
            <person name="Fabio R."/>
            <person name="Monica P."/>
            <person name="Olivier J."/>
            <person name="Enrico T."/>
            <person name="Nicola S."/>
        </authorList>
    </citation>
    <scope>NUCLEOTIDE SEQUENCE [LARGE SCALE GENOMIC DNA]</scope>
    <source>
        <strain evidence="4 5">DSM 45166</strain>
    </source>
</reference>
<dbReference type="InterPro" id="IPR036705">
    <property type="entry name" value="Ribosyl_crysJ1_sf"/>
</dbReference>
<dbReference type="PANTHER" id="PTHR16222:SF24">
    <property type="entry name" value="ADP-RIBOSYLHYDROLASE ARH3"/>
    <property type="match status" value="1"/>
</dbReference>
<evidence type="ECO:0000256" key="1">
    <source>
        <dbReference type="ARBA" id="ARBA00010702"/>
    </source>
</evidence>
<dbReference type="Gene3D" id="1.10.4080.10">
    <property type="entry name" value="ADP-ribosylation/Crystallin J1"/>
    <property type="match status" value="1"/>
</dbReference>
<comment type="cofactor">
    <cofactor evidence="3">
        <name>Mg(2+)</name>
        <dbReference type="ChEBI" id="CHEBI:18420"/>
    </cofactor>
    <text evidence="3">Binds 2 magnesium ions per subunit.</text>
</comment>
<dbReference type="OrthoDB" id="4871367at2"/>
<dbReference type="Pfam" id="PF03747">
    <property type="entry name" value="ADP_ribosyl_GH"/>
    <property type="match status" value="1"/>
</dbReference>
<comment type="similarity">
    <text evidence="1">Belongs to the ADP-ribosylglycohydrolase family.</text>
</comment>
<gene>
    <name evidence="4" type="ORF">AWC14_05200</name>
</gene>
<evidence type="ECO:0000256" key="3">
    <source>
        <dbReference type="PIRSR" id="PIRSR605502-1"/>
    </source>
</evidence>
<name>A0A1X1XWW0_9MYCO</name>
<feature type="binding site" evidence="3">
    <location>
        <position position="67"/>
    </location>
    <ligand>
        <name>Mg(2+)</name>
        <dbReference type="ChEBI" id="CHEBI:18420"/>
        <label>1</label>
    </ligand>
</feature>
<keyword evidence="3" id="KW-0479">Metal-binding</keyword>
<feature type="binding site" evidence="3">
    <location>
        <position position="68"/>
    </location>
    <ligand>
        <name>Mg(2+)</name>
        <dbReference type="ChEBI" id="CHEBI:18420"/>
        <label>1</label>
    </ligand>
</feature>
<dbReference type="AlphaFoldDB" id="A0A1X1XWW0"/>
<proteinExistence type="inferred from homology"/>
<feature type="binding site" evidence="3">
    <location>
        <position position="313"/>
    </location>
    <ligand>
        <name>Mg(2+)</name>
        <dbReference type="ChEBI" id="CHEBI:18420"/>
        <label>1</label>
    </ligand>
</feature>
<dbReference type="PANTHER" id="PTHR16222">
    <property type="entry name" value="ADP-RIBOSYLGLYCOHYDROLASE"/>
    <property type="match status" value="1"/>
</dbReference>
<dbReference type="InterPro" id="IPR050792">
    <property type="entry name" value="ADP-ribosylglycohydrolase"/>
</dbReference>
<keyword evidence="5" id="KW-1185">Reference proteome</keyword>
<accession>A0A1X1XWW0</accession>
<keyword evidence="3" id="KW-0460">Magnesium</keyword>
<dbReference type="GO" id="GO:0046872">
    <property type="term" value="F:metal ion binding"/>
    <property type="evidence" value="ECO:0007669"/>
    <property type="project" value="UniProtKB-KW"/>
</dbReference>
<dbReference type="Proteomes" id="UP000193487">
    <property type="component" value="Unassembled WGS sequence"/>
</dbReference>
<dbReference type="InterPro" id="IPR005502">
    <property type="entry name" value="Ribosyl_crysJ1"/>
</dbReference>
<feature type="binding site" evidence="3">
    <location>
        <position position="69"/>
    </location>
    <ligand>
        <name>Mg(2+)</name>
        <dbReference type="ChEBI" id="CHEBI:18420"/>
        <label>1</label>
    </ligand>
</feature>
<evidence type="ECO:0000313" key="5">
    <source>
        <dbReference type="Proteomes" id="UP000193487"/>
    </source>
</evidence>
<feature type="binding site" evidence="3">
    <location>
        <position position="310"/>
    </location>
    <ligand>
        <name>Mg(2+)</name>
        <dbReference type="ChEBI" id="CHEBI:18420"/>
        <label>1</label>
    </ligand>
</feature>